<comment type="similarity">
    <text evidence="11">Belongs to the RecD family.</text>
</comment>
<dbReference type="InterPro" id="IPR041851">
    <property type="entry name" value="RecD_N_sf"/>
</dbReference>
<evidence type="ECO:0000256" key="2">
    <source>
        <dbReference type="ARBA" id="ARBA00022741"/>
    </source>
</evidence>
<dbReference type="NCBIfam" id="TIGR01447">
    <property type="entry name" value="recD"/>
    <property type="match status" value="1"/>
</dbReference>
<keyword evidence="15" id="KW-1185">Reference proteome</keyword>
<evidence type="ECO:0000256" key="6">
    <source>
        <dbReference type="ARBA" id="ARBA00022839"/>
    </source>
</evidence>
<reference evidence="15" key="1">
    <citation type="journal article" date="2019" name="Int. J. Syst. Evol. Microbiol.">
        <title>The Global Catalogue of Microorganisms (GCM) 10K type strain sequencing project: providing services to taxonomists for standard genome sequencing and annotation.</title>
        <authorList>
            <consortium name="The Broad Institute Genomics Platform"/>
            <consortium name="The Broad Institute Genome Sequencing Center for Infectious Disease"/>
            <person name="Wu L."/>
            <person name="Ma J."/>
        </authorList>
    </citation>
    <scope>NUCLEOTIDE SEQUENCE [LARGE SCALE GENOMIC DNA]</scope>
    <source>
        <strain evidence="15">JCM 17551</strain>
    </source>
</reference>
<feature type="domain" description="RecBCD enzyme subunit RecD N-terminal" evidence="13">
    <location>
        <begin position="16"/>
        <end position="131"/>
    </location>
</feature>
<evidence type="ECO:0000256" key="7">
    <source>
        <dbReference type="ARBA" id="ARBA00022840"/>
    </source>
</evidence>
<proteinExistence type="inferred from homology"/>
<gene>
    <name evidence="11 14" type="primary">recD</name>
    <name evidence="14" type="ORF">GCM10022277_14030</name>
</gene>
<keyword evidence="4 11" id="KW-0378">Hydrolase</keyword>
<dbReference type="EC" id="5.6.2.3" evidence="11"/>
<evidence type="ECO:0000313" key="14">
    <source>
        <dbReference type="EMBL" id="GAA3919737.1"/>
    </source>
</evidence>
<dbReference type="Gene3D" id="1.10.10.1020">
    <property type="entry name" value="RecBCD complex, subunit RecD, N-terminal domain"/>
    <property type="match status" value="1"/>
</dbReference>
<dbReference type="InterPro" id="IPR027417">
    <property type="entry name" value="P-loop_NTPase"/>
</dbReference>
<dbReference type="CDD" id="cd18809">
    <property type="entry name" value="SF1_C_RecD"/>
    <property type="match status" value="1"/>
</dbReference>
<dbReference type="Pfam" id="PF21185">
    <property type="entry name" value="RecD_N"/>
    <property type="match status" value="1"/>
</dbReference>
<dbReference type="RefSeq" id="WP_344796888.1">
    <property type="nucleotide sequence ID" value="NZ_BAABBN010000004.1"/>
</dbReference>
<feature type="binding site" evidence="11">
    <location>
        <begin position="205"/>
        <end position="212"/>
    </location>
    <ligand>
        <name>ATP</name>
        <dbReference type="ChEBI" id="CHEBI:30616"/>
    </ligand>
</feature>
<dbReference type="InterPro" id="IPR050534">
    <property type="entry name" value="Coronavir_polyprotein_1ab"/>
</dbReference>
<dbReference type="HAMAP" id="MF_01487">
    <property type="entry name" value="RecD"/>
    <property type="match status" value="1"/>
</dbReference>
<comment type="caution">
    <text evidence="14">The sequence shown here is derived from an EMBL/GenBank/DDBJ whole genome shotgun (WGS) entry which is preliminary data.</text>
</comment>
<comment type="miscellaneous">
    <text evidence="11">In the RecBCD complex, RecB has a slow 3'-5' helicase, an exonuclease activity and loads RecA onto ssDNA, RecD has a fast 5'-3' helicase activity, while RecC stimulates the ATPase and processivity of the RecB helicase and contributes to recognition of the Chi site.</text>
</comment>
<keyword evidence="2 11" id="KW-0547">Nucleotide-binding</keyword>
<dbReference type="Gene3D" id="3.40.50.300">
    <property type="entry name" value="P-loop containing nucleotide triphosphate hydrolases"/>
    <property type="match status" value="3"/>
</dbReference>
<evidence type="ECO:0000256" key="10">
    <source>
        <dbReference type="ARBA" id="ARBA00023235"/>
    </source>
</evidence>
<evidence type="ECO:0000259" key="12">
    <source>
        <dbReference type="Pfam" id="PF13538"/>
    </source>
</evidence>
<evidence type="ECO:0000256" key="11">
    <source>
        <dbReference type="HAMAP-Rule" id="MF_01487"/>
    </source>
</evidence>
<keyword evidence="3 11" id="KW-0227">DNA damage</keyword>
<dbReference type="PANTHER" id="PTHR43788:SF6">
    <property type="entry name" value="DNA HELICASE B"/>
    <property type="match status" value="1"/>
</dbReference>
<keyword evidence="10 11" id="KW-0413">Isomerase</keyword>
<evidence type="ECO:0000256" key="5">
    <source>
        <dbReference type="ARBA" id="ARBA00022806"/>
    </source>
</evidence>
<dbReference type="SUPFAM" id="SSF52540">
    <property type="entry name" value="P-loop containing nucleoside triphosphate hydrolases"/>
    <property type="match status" value="2"/>
</dbReference>
<comment type="function">
    <text evidence="11">A helicase/nuclease that prepares dsDNA breaks (DSB) for recombinational DNA repair. Binds to DSBs and unwinds DNA via a highly rapid and processive ATP-dependent bidirectional helicase activity. Unwinds dsDNA until it encounters a Chi (crossover hotspot instigator) sequence from the 3' direction. Cuts ssDNA a few nucleotides 3' to the Chi site. The properties and activities of the enzyme are changed at Chi. The Chi-altered holoenzyme produces a long 3'-ssDNA overhang and facilitates RecA-binding to the ssDNA for homologous DNA recombination and repair. Holoenzyme degrades any linearized DNA that is unable to undergo homologous recombination. In the holoenzyme this subunit has ssDNA-dependent ATPase and 5'-3' helicase activity. When added to pre-assembled RecBC greatly stimulates nuclease activity and augments holoenzyme processivity. Negatively regulates the RecA-loading ability of RecBCD.</text>
</comment>
<keyword evidence="8 11" id="KW-0238">DNA-binding</keyword>
<dbReference type="EMBL" id="BAABBN010000004">
    <property type="protein sequence ID" value="GAA3919737.1"/>
    <property type="molecule type" value="Genomic_DNA"/>
</dbReference>
<evidence type="ECO:0000259" key="13">
    <source>
        <dbReference type="Pfam" id="PF21185"/>
    </source>
</evidence>
<accession>A0ABP7MBN8</accession>
<evidence type="ECO:0000256" key="3">
    <source>
        <dbReference type="ARBA" id="ARBA00022763"/>
    </source>
</evidence>
<feature type="domain" description="UvrD-like helicase C-terminal" evidence="12">
    <location>
        <begin position="566"/>
        <end position="612"/>
    </location>
</feature>
<evidence type="ECO:0000313" key="15">
    <source>
        <dbReference type="Proteomes" id="UP001501565"/>
    </source>
</evidence>
<dbReference type="Proteomes" id="UP001501565">
    <property type="component" value="Unassembled WGS sequence"/>
</dbReference>
<dbReference type="InterPro" id="IPR006344">
    <property type="entry name" value="RecD"/>
</dbReference>
<dbReference type="Pfam" id="PF13538">
    <property type="entry name" value="UvrD_C_2"/>
    <property type="match status" value="1"/>
</dbReference>
<evidence type="ECO:0000256" key="4">
    <source>
        <dbReference type="ARBA" id="ARBA00022801"/>
    </source>
</evidence>
<organism evidence="14 15">
    <name type="scientific">Litoribacillus peritrichatus</name>
    <dbReference type="NCBI Taxonomy" id="718191"/>
    <lineage>
        <taxon>Bacteria</taxon>
        <taxon>Pseudomonadati</taxon>
        <taxon>Pseudomonadota</taxon>
        <taxon>Gammaproteobacteria</taxon>
        <taxon>Oceanospirillales</taxon>
        <taxon>Oceanospirillaceae</taxon>
        <taxon>Litoribacillus</taxon>
    </lineage>
</organism>
<name>A0ABP7MBN8_9GAMM</name>
<dbReference type="InterPro" id="IPR027785">
    <property type="entry name" value="UvrD-like_helicase_C"/>
</dbReference>
<dbReference type="InterPro" id="IPR049550">
    <property type="entry name" value="RecD_N"/>
</dbReference>
<evidence type="ECO:0000256" key="8">
    <source>
        <dbReference type="ARBA" id="ARBA00023125"/>
    </source>
</evidence>
<keyword evidence="9 11" id="KW-0234">DNA repair</keyword>
<evidence type="ECO:0000256" key="1">
    <source>
        <dbReference type="ARBA" id="ARBA00022722"/>
    </source>
</evidence>
<comment type="catalytic activity">
    <reaction evidence="11">
        <text>ATP + H2O = ADP + phosphate + H(+)</text>
        <dbReference type="Rhea" id="RHEA:13065"/>
        <dbReference type="ChEBI" id="CHEBI:15377"/>
        <dbReference type="ChEBI" id="CHEBI:15378"/>
        <dbReference type="ChEBI" id="CHEBI:30616"/>
        <dbReference type="ChEBI" id="CHEBI:43474"/>
        <dbReference type="ChEBI" id="CHEBI:456216"/>
        <dbReference type="EC" id="5.6.2.3"/>
    </reaction>
</comment>
<keyword evidence="7 11" id="KW-0067">ATP-binding</keyword>
<keyword evidence="1 11" id="KW-0540">Nuclease</keyword>
<keyword evidence="6 11" id="KW-0269">Exonuclease</keyword>
<keyword evidence="5 11" id="KW-0347">Helicase</keyword>
<protein>
    <recommendedName>
        <fullName evidence="11">RecBCD enzyme subunit RecD</fullName>
        <ecNumber evidence="11">5.6.2.3</ecNumber>
    </recommendedName>
    <alternativeName>
        <fullName evidence="11">DNA 5'-3' helicase subunit RecD</fullName>
    </alternativeName>
    <alternativeName>
        <fullName evidence="11">Exonuclease V subunit RecD</fullName>
        <shortName evidence="11">ExoV subunit RecD</shortName>
    </alternativeName>
    <alternativeName>
        <fullName evidence="11">Helicase/nuclease RecBCD subunit RecD</fullName>
    </alternativeName>
</protein>
<comment type="subunit">
    <text evidence="11">Heterotrimer of RecB, RecC and RecD. All subunits contribute to DNA-binding.</text>
</comment>
<dbReference type="CDD" id="cd17933">
    <property type="entry name" value="DEXSc_RecD-like"/>
    <property type="match status" value="1"/>
</dbReference>
<evidence type="ECO:0000256" key="9">
    <source>
        <dbReference type="ARBA" id="ARBA00023204"/>
    </source>
</evidence>
<dbReference type="PANTHER" id="PTHR43788">
    <property type="entry name" value="DNA2/NAM7 HELICASE FAMILY MEMBER"/>
    <property type="match status" value="1"/>
</dbReference>
<sequence>MRQSATLNLLEHYHQLGLIRGIDLEFARFAFDQTISNSSIDKTTAEKSAELAAKYGVLVSHYLGRGHVCVDLLKVSQQKDPFDFEEKKQGLVAKTELMTFDYDSDQQWLEQFSVDSSEAQSLLVLEDSKLYLNRYWCYEQQVARYIEYASQPEMNVPLLTEIVNSLFSSAPTQVGLTTTSSSTAVDYQKVAAAVALTNQVSVITGGPGTGKTYTVVRILAGLLTYAQRSGHALPKIKLAAPTGKAAARMLESIRSSVSDLSLDEVLLDFIPREASTLHRLLGSIPNDVNFRHHEDNPLHLDVLIVDEASMIDLPMMSKLLSAMPKNGRLILLGDRDQLASVEAGSVLNDLCVMDKGYSRKYASLLKSVTGYELEVDENSKEGGFQDCLAWLKISRRFDAQSGVGVLAKAVNSGDQSQVSNFIGSGDFADVRQYLLSEANYNLCLDQAAREYEAYLKAVTELNHCEAMERFSDVRVLCALREGIFGVEGLNLQIEHRLAKKGLIDTTSEWYSGRPIMVLQNDYGQQLFNGDIGLVMPDEAGQLRVYFEVGQTLKSVLPNRVPKHETAYAMTVHKSQGSEFAHSVMILPDRMSPVITRELLYTGITRAKKRLSLLYQPAVLSEAVQNPVERFSGLADKLA</sequence>
<dbReference type="Pfam" id="PF13245">
    <property type="entry name" value="AAA_19"/>
    <property type="match status" value="1"/>
</dbReference>